<evidence type="ECO:0000313" key="2">
    <source>
        <dbReference type="EMBL" id="PQJ95707.1"/>
    </source>
</evidence>
<sequence>MSLNKNASGGRRRYIGQAVKDGCYMSNHNAQAQALMIAGQRDDLTFHLLRESGKAPLESMGFHAQQASEKFIKAVLVIHGIIFERTHDLTVLAALCLAHDIRVPIGKNALRILNYFAVQFRYETCSVKMIEQSEMAAIVETLKSWAEQEIACFIKK</sequence>
<name>A0A2S7XPN8_9GAMM</name>
<accession>A0A2S7XPN8</accession>
<dbReference type="Pfam" id="PF05168">
    <property type="entry name" value="HEPN"/>
    <property type="match status" value="1"/>
</dbReference>
<dbReference type="AlphaFoldDB" id="A0A2S7XPN8"/>
<dbReference type="Proteomes" id="UP000239936">
    <property type="component" value="Unassembled WGS sequence"/>
</dbReference>
<dbReference type="Gene3D" id="1.20.120.330">
    <property type="entry name" value="Nucleotidyltransferases domain 2"/>
    <property type="match status" value="1"/>
</dbReference>
<evidence type="ECO:0000313" key="3">
    <source>
        <dbReference type="Proteomes" id="UP000239936"/>
    </source>
</evidence>
<dbReference type="SUPFAM" id="SSF81593">
    <property type="entry name" value="Nucleotidyltransferase substrate binding subunit/domain"/>
    <property type="match status" value="1"/>
</dbReference>
<reference evidence="2 3" key="1">
    <citation type="submission" date="2018-01" db="EMBL/GenBank/DDBJ databases">
        <title>The complete genome sequence of Chromatium okenii LaCa, a purple sulfur bacterium with a turbulent life.</title>
        <authorList>
            <person name="Luedin S.M."/>
            <person name="Liechti N."/>
            <person name="Storelli N."/>
            <person name="Danza F."/>
            <person name="Wittwer M."/>
            <person name="Pothier J.F."/>
            <person name="Tonolla M.A."/>
        </authorList>
    </citation>
    <scope>NUCLEOTIDE SEQUENCE [LARGE SCALE GENOMIC DNA]</scope>
    <source>
        <strain evidence="2 3">LaCa</strain>
    </source>
</reference>
<dbReference type="InterPro" id="IPR007842">
    <property type="entry name" value="HEPN_dom"/>
</dbReference>
<dbReference type="EMBL" id="PPGH01000037">
    <property type="protein sequence ID" value="PQJ95707.1"/>
    <property type="molecule type" value="Genomic_DNA"/>
</dbReference>
<gene>
    <name evidence="2" type="ORF">CXB77_16775</name>
</gene>
<dbReference type="OrthoDB" id="7068609at2"/>
<protein>
    <recommendedName>
        <fullName evidence="1">HEPN domain-containing protein</fullName>
    </recommendedName>
</protein>
<evidence type="ECO:0000259" key="1">
    <source>
        <dbReference type="Pfam" id="PF05168"/>
    </source>
</evidence>
<organism evidence="2 3">
    <name type="scientific">Chromatium okenii</name>
    <dbReference type="NCBI Taxonomy" id="61644"/>
    <lineage>
        <taxon>Bacteria</taxon>
        <taxon>Pseudomonadati</taxon>
        <taxon>Pseudomonadota</taxon>
        <taxon>Gammaproteobacteria</taxon>
        <taxon>Chromatiales</taxon>
        <taxon>Chromatiaceae</taxon>
        <taxon>Chromatium</taxon>
    </lineage>
</organism>
<keyword evidence="3" id="KW-1185">Reference proteome</keyword>
<feature type="domain" description="HEPN" evidence="1">
    <location>
        <begin position="56"/>
        <end position="141"/>
    </location>
</feature>
<proteinExistence type="predicted"/>
<comment type="caution">
    <text evidence="2">The sequence shown here is derived from an EMBL/GenBank/DDBJ whole genome shotgun (WGS) entry which is preliminary data.</text>
</comment>